<sequence>MEVRNTVYMYKERKHVTLHTLKDQLKTKEIVSLSTKSLATLVKNIGFKFRKDDNRRPLVERHYVALMRSMFLKKYVDNLVSSTPRPVVFLDETWIYVKGNKGKSWQNDSVKSVRKPEGYDGKRFIILHAGTENGFISGASLIFASNNKLADYRASMNSTKLEQWVTTQFFPNIPEKSLILMDNAPYHSVVLNKAPTMASRKQTIMDWLHENNVNFSTDLTKYQFLDLVKRNKPEKKYAIDELIKTHNLGFRKRLL</sequence>
<dbReference type="Proteomes" id="UP001056778">
    <property type="component" value="Chromosome 2"/>
</dbReference>
<dbReference type="EMBL" id="CM043016">
    <property type="protein sequence ID" value="KAI4467862.1"/>
    <property type="molecule type" value="Genomic_DNA"/>
</dbReference>
<evidence type="ECO:0000313" key="2">
    <source>
        <dbReference type="Proteomes" id="UP001056778"/>
    </source>
</evidence>
<proteinExistence type="predicted"/>
<comment type="caution">
    <text evidence="1">The sequence shown here is derived from an EMBL/GenBank/DDBJ whole genome shotgun (WGS) entry which is preliminary data.</text>
</comment>
<evidence type="ECO:0000313" key="1">
    <source>
        <dbReference type="EMBL" id="KAI4467862.1"/>
    </source>
</evidence>
<keyword evidence="2" id="KW-1185">Reference proteome</keyword>
<organism evidence="1 2">
    <name type="scientific">Holotrichia oblita</name>
    <name type="common">Chafer beetle</name>
    <dbReference type="NCBI Taxonomy" id="644536"/>
    <lineage>
        <taxon>Eukaryota</taxon>
        <taxon>Metazoa</taxon>
        <taxon>Ecdysozoa</taxon>
        <taxon>Arthropoda</taxon>
        <taxon>Hexapoda</taxon>
        <taxon>Insecta</taxon>
        <taxon>Pterygota</taxon>
        <taxon>Neoptera</taxon>
        <taxon>Endopterygota</taxon>
        <taxon>Coleoptera</taxon>
        <taxon>Polyphaga</taxon>
        <taxon>Scarabaeiformia</taxon>
        <taxon>Scarabaeidae</taxon>
        <taxon>Melolonthinae</taxon>
        <taxon>Holotrichia</taxon>
    </lineage>
</organism>
<reference evidence="1" key="1">
    <citation type="submission" date="2022-04" db="EMBL/GenBank/DDBJ databases">
        <title>Chromosome-scale genome assembly of Holotrichia oblita Faldermann.</title>
        <authorList>
            <person name="Rongchong L."/>
        </authorList>
    </citation>
    <scope>NUCLEOTIDE SEQUENCE</scope>
    <source>
        <strain evidence="1">81SQS9</strain>
    </source>
</reference>
<gene>
    <name evidence="1" type="ORF">MML48_2g00019380</name>
</gene>
<protein>
    <submittedName>
        <fullName evidence="1">Uncharacterized protein</fullName>
    </submittedName>
</protein>
<name>A0ACB9TM45_HOLOL</name>
<accession>A0ACB9TM45</accession>